<proteinExistence type="predicted"/>
<gene>
    <name evidence="2" type="ORF">VCUG_02156</name>
</gene>
<dbReference type="OMA" id="NDYLQCG"/>
<dbReference type="InterPro" id="IPR011989">
    <property type="entry name" value="ARM-like"/>
</dbReference>
<dbReference type="SUPFAM" id="SSF48371">
    <property type="entry name" value="ARM repeat"/>
    <property type="match status" value="1"/>
</dbReference>
<dbReference type="VEuPathDB" id="MicrosporidiaDB:VCUG_02156"/>
<dbReference type="EMBL" id="GL877449">
    <property type="protein sequence ID" value="ELA46351.1"/>
    <property type="molecule type" value="Genomic_DNA"/>
</dbReference>
<name>L2GRS6_VAVCU</name>
<organism evidence="2 3">
    <name type="scientific">Vavraia culicis (isolate floridensis)</name>
    <name type="common">Microsporidian parasite</name>
    <dbReference type="NCBI Taxonomy" id="948595"/>
    <lineage>
        <taxon>Eukaryota</taxon>
        <taxon>Fungi</taxon>
        <taxon>Fungi incertae sedis</taxon>
        <taxon>Microsporidia</taxon>
        <taxon>Pleistophoridae</taxon>
        <taxon>Vavraia</taxon>
    </lineage>
</organism>
<evidence type="ECO:0000313" key="3">
    <source>
        <dbReference type="Proteomes" id="UP000011081"/>
    </source>
</evidence>
<accession>L2GRS6</accession>
<dbReference type="InParanoid" id="L2GRS6"/>
<dbReference type="HOGENOM" id="CLU_466604_0_0_1"/>
<dbReference type="Proteomes" id="UP000011081">
    <property type="component" value="Unassembled WGS sequence"/>
</dbReference>
<dbReference type="InterPro" id="IPR016024">
    <property type="entry name" value="ARM-type_fold"/>
</dbReference>
<evidence type="ECO:0000256" key="1">
    <source>
        <dbReference type="SAM" id="MobiDB-lite"/>
    </source>
</evidence>
<feature type="region of interest" description="Disordered" evidence="1">
    <location>
        <begin position="231"/>
        <end position="288"/>
    </location>
</feature>
<dbReference type="AlphaFoldDB" id="L2GRS6"/>
<dbReference type="GeneID" id="19880023"/>
<sequence length="494" mass="56622">MLNQSTISAYHDLLLTTNDLSSAVASILTSPVFQEYTNLSTLISTLLKSPFYVHRLAVCYLLPHASKSVFYALFNDNIQLVCRTAMELLPAGMLTHSEILVCLEALEQKNDYLQCGAVDLLSKLDVWTDRIHYFLRSVSWRVRFSLAKKIDKLSVFYRDVYDALKDDDVLFIKKAMICALKDDDILYFLRSEDEEIRCEVVKEIWKRTADGSGFAYLKDWIERGNEDLKDTMEGSELTRSNDLGNGKGIKRRSTAKKSDKDKQGGNNEQENTKDMNEPISDRSHAPMNDEEHVYLAVSRARDEMTVEEYTQLITDTCPDVLKSDLPSFLMKDPSSKVKFHLLKLLKTKNLVQQFINSSDWREREQALEYSLDSDLYFSFLVDPVAQVRYKAAMSFQQPLNAATIGNLGKIVHSDNYLHRINVIHVLVSNANESMRELLDVLSRDKIVNVREKVLSVIESEKAVYYSSIVEQMADDENEEVCRRAERVLRVLKGL</sequence>
<protein>
    <submittedName>
        <fullName evidence="2">Uncharacterized protein</fullName>
    </submittedName>
</protein>
<feature type="compositionally biased region" description="Basic and acidic residues" evidence="1">
    <location>
        <begin position="270"/>
        <end position="288"/>
    </location>
</feature>
<evidence type="ECO:0000313" key="2">
    <source>
        <dbReference type="EMBL" id="ELA46351.1"/>
    </source>
</evidence>
<dbReference type="RefSeq" id="XP_008075169.1">
    <property type="nucleotide sequence ID" value="XM_008076978.1"/>
</dbReference>
<reference evidence="3" key="1">
    <citation type="submission" date="2011-03" db="EMBL/GenBank/DDBJ databases">
        <title>The genome sequence of Vavraia culicis strain floridensis.</title>
        <authorList>
            <consortium name="The Broad Institute Genome Sequencing Platform"/>
            <person name="Cuomo C."/>
            <person name="Becnel J."/>
            <person name="Sanscrainte N."/>
            <person name="Young S.K."/>
            <person name="Zeng Q."/>
            <person name="Gargeya S."/>
            <person name="Fitzgerald M."/>
            <person name="Haas B."/>
            <person name="Abouelleil A."/>
            <person name="Alvarado L."/>
            <person name="Arachchi H.M."/>
            <person name="Berlin A."/>
            <person name="Chapman S.B."/>
            <person name="Gearin G."/>
            <person name="Goldberg J."/>
            <person name="Griggs A."/>
            <person name="Gujja S."/>
            <person name="Hansen M."/>
            <person name="Heiman D."/>
            <person name="Howarth C."/>
            <person name="Larimer J."/>
            <person name="Lui A."/>
            <person name="MacDonald P.J.P."/>
            <person name="McCowen C."/>
            <person name="Montmayeur A."/>
            <person name="Murphy C."/>
            <person name="Neiman D."/>
            <person name="Pearson M."/>
            <person name="Priest M."/>
            <person name="Roberts A."/>
            <person name="Saif S."/>
            <person name="Shea T."/>
            <person name="Sisk P."/>
            <person name="Stolte C."/>
            <person name="Sykes S."/>
            <person name="Wortman J."/>
            <person name="Nusbaum C."/>
            <person name="Birren B."/>
        </authorList>
    </citation>
    <scope>NUCLEOTIDE SEQUENCE [LARGE SCALE GENOMIC DNA]</scope>
    <source>
        <strain evidence="3">floridensis</strain>
    </source>
</reference>
<dbReference type="Gene3D" id="1.25.10.10">
    <property type="entry name" value="Leucine-rich Repeat Variant"/>
    <property type="match status" value="2"/>
</dbReference>
<dbReference type="OrthoDB" id="340346at2759"/>
<keyword evidence="3" id="KW-1185">Reference proteome</keyword>